<reference evidence="7 8" key="1">
    <citation type="submission" date="2018-11" db="EMBL/GenBank/DDBJ databases">
        <authorList>
            <consortium name="Pathogen Informatics"/>
        </authorList>
    </citation>
    <scope>NUCLEOTIDE SEQUENCE [LARGE SCALE GENOMIC DNA]</scope>
</reference>
<comment type="catalytic activity">
    <reaction evidence="6">
        <text>L-cysteine + L-glutamate + ATP = gamma-L-glutamyl-L-cysteine + ADP + phosphate + H(+)</text>
        <dbReference type="Rhea" id="RHEA:13285"/>
        <dbReference type="ChEBI" id="CHEBI:15378"/>
        <dbReference type="ChEBI" id="CHEBI:29985"/>
        <dbReference type="ChEBI" id="CHEBI:30616"/>
        <dbReference type="ChEBI" id="CHEBI:35235"/>
        <dbReference type="ChEBI" id="CHEBI:43474"/>
        <dbReference type="ChEBI" id="CHEBI:58173"/>
        <dbReference type="ChEBI" id="CHEBI:456216"/>
        <dbReference type="EC" id="6.3.2.2"/>
    </reaction>
</comment>
<name>A0A3P7MK30_DIBLA</name>
<keyword evidence="3 6" id="KW-0317">Glutathione biosynthesis</keyword>
<sequence>MGLLTVGVPLSWAETKKHADFVRREGAKQFVRLWRKHLNSTGAALYWGDEIEYTL</sequence>
<dbReference type="GO" id="GO:0006750">
    <property type="term" value="P:glutathione biosynthetic process"/>
    <property type="evidence" value="ECO:0007669"/>
    <property type="project" value="UniProtKB-UniRule"/>
</dbReference>
<dbReference type="PANTHER" id="PTHR11164">
    <property type="entry name" value="GLUTAMATE CYSTEINE LIGASE"/>
    <property type="match status" value="1"/>
</dbReference>
<dbReference type="InterPro" id="IPR004308">
    <property type="entry name" value="GCS"/>
</dbReference>
<dbReference type="EC" id="6.3.2.2" evidence="1 6"/>
<evidence type="ECO:0000256" key="3">
    <source>
        <dbReference type="ARBA" id="ARBA00022684"/>
    </source>
</evidence>
<evidence type="ECO:0000256" key="1">
    <source>
        <dbReference type="ARBA" id="ARBA00012220"/>
    </source>
</evidence>
<dbReference type="GO" id="GO:0017109">
    <property type="term" value="C:glutamate-cysteine ligase complex"/>
    <property type="evidence" value="ECO:0007669"/>
    <property type="project" value="TreeGrafter"/>
</dbReference>
<keyword evidence="2 6" id="KW-0436">Ligase</keyword>
<comment type="pathway">
    <text evidence="6">Sulfur metabolism; glutathione biosynthesis; glutathione from L-cysteine and L-glutamate: step 1/2.</text>
</comment>
<dbReference type="GO" id="GO:0004357">
    <property type="term" value="F:glutamate-cysteine ligase activity"/>
    <property type="evidence" value="ECO:0007669"/>
    <property type="project" value="UniProtKB-UniRule"/>
</dbReference>
<evidence type="ECO:0000256" key="2">
    <source>
        <dbReference type="ARBA" id="ARBA00022598"/>
    </source>
</evidence>
<dbReference type="AlphaFoldDB" id="A0A3P7MK30"/>
<organism evidence="7 8">
    <name type="scientific">Dibothriocephalus latus</name>
    <name type="common">Fish tapeworm</name>
    <name type="synonym">Diphyllobothrium latum</name>
    <dbReference type="NCBI Taxonomy" id="60516"/>
    <lineage>
        <taxon>Eukaryota</taxon>
        <taxon>Metazoa</taxon>
        <taxon>Spiralia</taxon>
        <taxon>Lophotrochozoa</taxon>
        <taxon>Platyhelminthes</taxon>
        <taxon>Cestoda</taxon>
        <taxon>Eucestoda</taxon>
        <taxon>Diphyllobothriidea</taxon>
        <taxon>Diphyllobothriidae</taxon>
        <taxon>Dibothriocephalus</taxon>
    </lineage>
</organism>
<keyword evidence="8" id="KW-1185">Reference proteome</keyword>
<dbReference type="OrthoDB" id="6264676at2759"/>
<dbReference type="PANTHER" id="PTHR11164:SF0">
    <property type="entry name" value="GLUTAMATE--CYSTEINE LIGASE CATALYTIC SUBUNIT"/>
    <property type="match status" value="1"/>
</dbReference>
<evidence type="ECO:0000256" key="6">
    <source>
        <dbReference type="RuleBase" id="RU367135"/>
    </source>
</evidence>
<evidence type="ECO:0000313" key="8">
    <source>
        <dbReference type="Proteomes" id="UP000281553"/>
    </source>
</evidence>
<dbReference type="GO" id="GO:0005524">
    <property type="term" value="F:ATP binding"/>
    <property type="evidence" value="ECO:0007669"/>
    <property type="project" value="UniProtKB-UniRule"/>
</dbReference>
<evidence type="ECO:0000313" key="7">
    <source>
        <dbReference type="EMBL" id="VDN29955.1"/>
    </source>
</evidence>
<evidence type="ECO:0000256" key="4">
    <source>
        <dbReference type="ARBA" id="ARBA00022741"/>
    </source>
</evidence>
<feature type="non-terminal residue" evidence="7">
    <location>
        <position position="55"/>
    </location>
</feature>
<dbReference type="EMBL" id="UYRU01079286">
    <property type="protein sequence ID" value="VDN29955.1"/>
    <property type="molecule type" value="Genomic_DNA"/>
</dbReference>
<accession>A0A3P7MK30</accession>
<evidence type="ECO:0000256" key="5">
    <source>
        <dbReference type="ARBA" id="ARBA00022840"/>
    </source>
</evidence>
<keyword evidence="4 6" id="KW-0547">Nucleotide-binding</keyword>
<protein>
    <recommendedName>
        <fullName evidence="1 6">Glutamate--cysteine ligase</fullName>
        <ecNumber evidence="1 6">6.3.2.2</ecNumber>
    </recommendedName>
    <alternativeName>
        <fullName evidence="6">Gamma-ECS</fullName>
    </alternativeName>
    <alternativeName>
        <fullName evidence="6">Gamma-glutamylcysteine synthetase</fullName>
    </alternativeName>
</protein>
<keyword evidence="5 6" id="KW-0067">ATP-binding</keyword>
<proteinExistence type="inferred from homology"/>
<dbReference type="Proteomes" id="UP000281553">
    <property type="component" value="Unassembled WGS sequence"/>
</dbReference>
<dbReference type="UniPathway" id="UPA00142">
    <property type="reaction ID" value="UER00209"/>
</dbReference>
<gene>
    <name evidence="7" type="ORF">DILT_LOCUS15452</name>
</gene>
<comment type="similarity">
    <text evidence="6">Belongs to the glutamate--cysteine ligase type 3 family.</text>
</comment>